<dbReference type="PATRIC" id="fig|1137280.3.peg.1765"/>
<dbReference type="SUPFAM" id="SSF52091">
    <property type="entry name" value="SpoIIaa-like"/>
    <property type="match status" value="1"/>
</dbReference>
<dbReference type="RefSeq" id="WP_036130749.1">
    <property type="nucleotide sequence ID" value="NZ_ANIE01000005.1"/>
</dbReference>
<evidence type="ECO:0000313" key="2">
    <source>
        <dbReference type="EMBL" id="KEF31600.1"/>
    </source>
</evidence>
<keyword evidence="3" id="KW-1185">Reference proteome</keyword>
<protein>
    <submittedName>
        <fullName evidence="2">NTP binding protein</fullName>
    </submittedName>
</protein>
<feature type="domain" description="STAS" evidence="1">
    <location>
        <begin position="14"/>
        <end position="110"/>
    </location>
</feature>
<sequence>MSKASAEVRLNECVLSVTGEVDVASVVALRKQGETLISRSDRDLSVDLSGLDTAHSVILSMLLCWQRYAGALGLSLDFKGASDRLAALAALSNLDQQFAGFTEVSAAHAH</sequence>
<dbReference type="EMBL" id="ANIE01000005">
    <property type="protein sequence ID" value="KEF31600.1"/>
    <property type="molecule type" value="Genomic_DNA"/>
</dbReference>
<dbReference type="CDD" id="cd07043">
    <property type="entry name" value="STAS_anti-anti-sigma_factors"/>
    <property type="match status" value="1"/>
</dbReference>
<dbReference type="Gene3D" id="3.30.750.24">
    <property type="entry name" value="STAS domain"/>
    <property type="match status" value="1"/>
</dbReference>
<dbReference type="PROSITE" id="PS50801">
    <property type="entry name" value="STAS"/>
    <property type="match status" value="1"/>
</dbReference>
<reference evidence="2 3" key="1">
    <citation type="submission" date="2012-12" db="EMBL/GenBank/DDBJ databases">
        <title>Genome assembly of Marinobacter sp. AK21.</title>
        <authorList>
            <person name="Khatri I."/>
            <person name="Kumar R."/>
            <person name="Vaidya B."/>
            <person name="Subramanian S."/>
            <person name="Pinnaka A."/>
        </authorList>
    </citation>
    <scope>NUCLEOTIDE SEQUENCE [LARGE SCALE GENOMIC DNA]</scope>
    <source>
        <strain evidence="2 3">AK21</strain>
    </source>
</reference>
<dbReference type="Proteomes" id="UP000035057">
    <property type="component" value="Unassembled WGS sequence"/>
</dbReference>
<dbReference type="AlphaFoldDB" id="A0A072NEW8"/>
<dbReference type="Pfam" id="PF13466">
    <property type="entry name" value="STAS_2"/>
    <property type="match status" value="1"/>
</dbReference>
<dbReference type="InterPro" id="IPR036513">
    <property type="entry name" value="STAS_dom_sf"/>
</dbReference>
<dbReference type="OrthoDB" id="6371012at2"/>
<organism evidence="2 3">
    <name type="scientific">Marinobacter nitratireducens</name>
    <dbReference type="NCBI Taxonomy" id="1137280"/>
    <lineage>
        <taxon>Bacteria</taxon>
        <taxon>Pseudomonadati</taxon>
        <taxon>Pseudomonadota</taxon>
        <taxon>Gammaproteobacteria</taxon>
        <taxon>Pseudomonadales</taxon>
        <taxon>Marinobacteraceae</taxon>
        <taxon>Marinobacter</taxon>
    </lineage>
</organism>
<proteinExistence type="predicted"/>
<evidence type="ECO:0000313" key="3">
    <source>
        <dbReference type="Proteomes" id="UP000035057"/>
    </source>
</evidence>
<dbReference type="InterPro" id="IPR002645">
    <property type="entry name" value="STAS_dom"/>
</dbReference>
<dbReference type="STRING" id="1137280.D777_01949"/>
<name>A0A072NEW8_9GAMM</name>
<evidence type="ECO:0000259" key="1">
    <source>
        <dbReference type="PROSITE" id="PS50801"/>
    </source>
</evidence>
<gene>
    <name evidence="2" type="ORF">D777_01949</name>
</gene>
<dbReference type="InterPro" id="IPR058548">
    <property type="entry name" value="MlaB-like_STAS"/>
</dbReference>
<comment type="caution">
    <text evidence="2">The sequence shown here is derived from an EMBL/GenBank/DDBJ whole genome shotgun (WGS) entry which is preliminary data.</text>
</comment>
<accession>A0A072NEW8</accession>